<protein>
    <submittedName>
        <fullName evidence="2">Uncharacterized protein</fullName>
    </submittedName>
</protein>
<evidence type="ECO:0000256" key="1">
    <source>
        <dbReference type="SAM" id="Phobius"/>
    </source>
</evidence>
<keyword evidence="1" id="KW-0472">Membrane</keyword>
<sequence length="53" mass="5899">MQHETIDEAELTAQRLRPLVFVVVAAKLAVSILLLTTVQLPTESNRTEIVALR</sequence>
<name>A0A2L0H6L4_RHIFR</name>
<evidence type="ECO:0000313" key="2">
    <source>
        <dbReference type="EMBL" id="AUX77110.1"/>
    </source>
</evidence>
<keyword evidence="1" id="KW-0812">Transmembrane</keyword>
<keyword evidence="1" id="KW-1133">Transmembrane helix</keyword>
<organism evidence="2 3">
    <name type="scientific">Rhizobium fredii</name>
    <name type="common">Sinorhizobium fredii</name>
    <dbReference type="NCBI Taxonomy" id="380"/>
    <lineage>
        <taxon>Bacteria</taxon>
        <taxon>Pseudomonadati</taxon>
        <taxon>Pseudomonadota</taxon>
        <taxon>Alphaproteobacteria</taxon>
        <taxon>Hyphomicrobiales</taxon>
        <taxon>Rhizobiaceae</taxon>
        <taxon>Sinorhizobium/Ensifer group</taxon>
        <taxon>Sinorhizobium</taxon>
    </lineage>
</organism>
<feature type="transmembrane region" description="Helical" evidence="1">
    <location>
        <begin position="19"/>
        <end position="38"/>
    </location>
</feature>
<dbReference type="AlphaFoldDB" id="A0A2L0H6L4"/>
<proteinExistence type="predicted"/>
<gene>
    <name evidence="2" type="ORF">NXT3_CH02549</name>
</gene>
<evidence type="ECO:0000313" key="3">
    <source>
        <dbReference type="Proteomes" id="UP000239340"/>
    </source>
</evidence>
<dbReference type="RefSeq" id="WP_097525254.1">
    <property type="nucleotide sequence ID" value="NZ_CP024307.1"/>
</dbReference>
<reference evidence="2 3" key="1">
    <citation type="submission" date="2017-10" db="EMBL/GenBank/DDBJ databases">
        <title>Analysis of the genome sequences of Rhizobium populations associated to common bean (phaseolus vulgaris).</title>
        <authorList>
            <person name="Bustos P."/>
            <person name="Santamaria R.I."/>
            <person name="Miranda-Sanchez F."/>
            <person name="Perez-Carrascal O."/>
            <person name="Juarez S."/>
            <person name="Lozano L."/>
            <person name="Martinez-Flores I."/>
            <person name="Vinuesa P."/>
            <person name="Martinez-Romero E."/>
            <person name="Cevallos M.A."/>
            <person name="Romero D."/>
            <person name="Davila G."/>
            <person name="Gonzalez V."/>
        </authorList>
    </citation>
    <scope>NUCLEOTIDE SEQUENCE [LARGE SCALE GENOMIC DNA]</scope>
    <source>
        <strain evidence="2 3">NXT3</strain>
    </source>
</reference>
<dbReference type="EMBL" id="CP024307">
    <property type="protein sequence ID" value="AUX77110.1"/>
    <property type="molecule type" value="Genomic_DNA"/>
</dbReference>
<accession>A0A2L0H6L4</accession>
<dbReference type="Proteomes" id="UP000239340">
    <property type="component" value="Chromosome"/>
</dbReference>